<protein>
    <recommendedName>
        <fullName evidence="3">Secreted protein</fullName>
    </recommendedName>
</protein>
<keyword evidence="1" id="KW-0732">Signal</keyword>
<gene>
    <name evidence="2" type="ORF">ENG67_01645</name>
</gene>
<reference evidence="2" key="1">
    <citation type="journal article" date="2020" name="mSystems">
        <title>Genome- and Community-Level Interaction Insights into Carbon Utilization and Element Cycling Functions of Hydrothermarchaeota in Hydrothermal Sediment.</title>
        <authorList>
            <person name="Zhou Z."/>
            <person name="Liu Y."/>
            <person name="Xu W."/>
            <person name="Pan J."/>
            <person name="Luo Z.H."/>
            <person name="Li M."/>
        </authorList>
    </citation>
    <scope>NUCLEOTIDE SEQUENCE [LARGE SCALE GENOMIC DNA]</scope>
    <source>
        <strain evidence="2">HyVt-237</strain>
    </source>
</reference>
<proteinExistence type="predicted"/>
<evidence type="ECO:0000256" key="1">
    <source>
        <dbReference type="SAM" id="SignalP"/>
    </source>
</evidence>
<feature type="non-terminal residue" evidence="2">
    <location>
        <position position="151"/>
    </location>
</feature>
<comment type="caution">
    <text evidence="2">The sequence shown here is derived from an EMBL/GenBank/DDBJ whole genome shotgun (WGS) entry which is preliminary data.</text>
</comment>
<sequence length="151" mass="16856">MTNMTVAGLILSISLFAGTTQMHSIMPTPSQTSIGTSIENDVFPERDVLYEELVKARRSGDKETYEKLRRLFISKRTQEAIEAPEPRAIGADPSLMWNGDKLVYDGNVNYNSWAISSGYDEEEVSIDYYAGDTLRVAVACSDSTIRVFRSD</sequence>
<name>A0A7C1B9S1_UNCW3</name>
<accession>A0A7C1B9S1</accession>
<feature type="signal peptide" evidence="1">
    <location>
        <begin position="1"/>
        <end position="17"/>
    </location>
</feature>
<feature type="chain" id="PRO_5028218202" description="Secreted protein" evidence="1">
    <location>
        <begin position="18"/>
        <end position="151"/>
    </location>
</feature>
<dbReference type="EMBL" id="DRBW01000059">
    <property type="protein sequence ID" value="HDM89891.1"/>
    <property type="molecule type" value="Genomic_DNA"/>
</dbReference>
<dbReference type="AlphaFoldDB" id="A0A7C1B9S1"/>
<evidence type="ECO:0000313" key="2">
    <source>
        <dbReference type="EMBL" id="HDM89891.1"/>
    </source>
</evidence>
<organism evidence="2">
    <name type="scientific">candidate division WOR-3 bacterium</name>
    <dbReference type="NCBI Taxonomy" id="2052148"/>
    <lineage>
        <taxon>Bacteria</taxon>
        <taxon>Bacteria division WOR-3</taxon>
    </lineage>
</organism>
<evidence type="ECO:0008006" key="3">
    <source>
        <dbReference type="Google" id="ProtNLM"/>
    </source>
</evidence>
<dbReference type="Proteomes" id="UP000885931">
    <property type="component" value="Unassembled WGS sequence"/>
</dbReference>